<feature type="domain" description="Purple acid phosphatase N-terminal" evidence="4">
    <location>
        <begin position="31"/>
        <end position="100"/>
    </location>
</feature>
<comment type="caution">
    <text evidence="5">The sequence shown here is derived from an EMBL/GenBank/DDBJ whole genome shotgun (WGS) entry which is preliminary data.</text>
</comment>
<dbReference type="GO" id="GO:0003993">
    <property type="term" value="F:acid phosphatase activity"/>
    <property type="evidence" value="ECO:0007669"/>
    <property type="project" value="InterPro"/>
</dbReference>
<sequence>MRFNKHFWIATIALVFALSAIAHAQQATHAFYLTWTEDPTSSISIDWHSDATSSTTLKFRRKGTEAWRDFESTVLPYPFSERKVHRVGIGGLSPATTYELMFPGLEAVYHFHTMPADLNTASIKIAIGGDTMHRKEWFEQTNGIVTSYDPDFVIIGGDMAYENGVAENLQRIYDWFDAYTKTLVTADNRILPCIVAAGNHEVVGGYYSRNPGYEQTNSFRNRIAPYFYSLFPFPGQPGYNVLDFGKYLSLVILDTEHSNPVEGVQTDWLKQTLEERKDFLHVLPIYHVPAFPSVRDFNGTTQTLVRDTWVPIFEQYPIRLAFENHDHAYKRTFPIRNGKIDQTGITYVGDGSWGTEPRPIHSVEDTWYLKVAQSVNAFTFLTIEGSQYSLISLDWEGNVIDSYPQNPLIGK</sequence>
<feature type="chain" id="PRO_5035182627" evidence="2">
    <location>
        <begin position="25"/>
        <end position="411"/>
    </location>
</feature>
<proteinExistence type="predicted"/>
<keyword evidence="1 2" id="KW-0732">Signal</keyword>
<dbReference type="AlphaFoldDB" id="A0A8J3D0B8"/>
<evidence type="ECO:0000256" key="2">
    <source>
        <dbReference type="SAM" id="SignalP"/>
    </source>
</evidence>
<dbReference type="InterPro" id="IPR008963">
    <property type="entry name" value="Purple_acid_Pase-like_N"/>
</dbReference>
<reference evidence="5" key="1">
    <citation type="journal article" date="2014" name="Int. J. Syst. Evol. Microbiol.">
        <title>Complete genome sequence of Corynebacterium casei LMG S-19264T (=DSM 44701T), isolated from a smear-ripened cheese.</title>
        <authorList>
            <consortium name="US DOE Joint Genome Institute (JGI-PGF)"/>
            <person name="Walter F."/>
            <person name="Albersmeier A."/>
            <person name="Kalinowski J."/>
            <person name="Ruckert C."/>
        </authorList>
    </citation>
    <scope>NUCLEOTIDE SEQUENCE</scope>
    <source>
        <strain evidence="5">KCTC 23224</strain>
    </source>
</reference>
<keyword evidence="6" id="KW-1185">Reference proteome</keyword>
<dbReference type="SUPFAM" id="SSF49363">
    <property type="entry name" value="Purple acid phosphatase, N-terminal domain"/>
    <property type="match status" value="1"/>
</dbReference>
<dbReference type="RefSeq" id="WP_189583883.1">
    <property type="nucleotide sequence ID" value="NZ_BMYF01000018.1"/>
</dbReference>
<dbReference type="InterPro" id="IPR004843">
    <property type="entry name" value="Calcineurin-like_PHP"/>
</dbReference>
<evidence type="ECO:0000313" key="6">
    <source>
        <dbReference type="Proteomes" id="UP000642809"/>
    </source>
</evidence>
<accession>A0A8J3D0B8</accession>
<dbReference type="GO" id="GO:0046872">
    <property type="term" value="F:metal ion binding"/>
    <property type="evidence" value="ECO:0007669"/>
    <property type="project" value="InterPro"/>
</dbReference>
<dbReference type="InterPro" id="IPR015914">
    <property type="entry name" value="PAPs_N"/>
</dbReference>
<name>A0A8J3D0B8_9BACT</name>
<evidence type="ECO:0000259" key="4">
    <source>
        <dbReference type="Pfam" id="PF16656"/>
    </source>
</evidence>
<evidence type="ECO:0000259" key="3">
    <source>
        <dbReference type="Pfam" id="PF00149"/>
    </source>
</evidence>
<evidence type="ECO:0000313" key="5">
    <source>
        <dbReference type="EMBL" id="GHB45439.1"/>
    </source>
</evidence>
<reference evidence="5" key="2">
    <citation type="submission" date="2020-09" db="EMBL/GenBank/DDBJ databases">
        <authorList>
            <person name="Sun Q."/>
            <person name="Kim S."/>
        </authorList>
    </citation>
    <scope>NUCLEOTIDE SEQUENCE</scope>
    <source>
        <strain evidence="5">KCTC 23224</strain>
    </source>
</reference>
<feature type="signal peptide" evidence="2">
    <location>
        <begin position="1"/>
        <end position="24"/>
    </location>
</feature>
<dbReference type="InterPro" id="IPR039331">
    <property type="entry name" value="PAPs-like"/>
</dbReference>
<dbReference type="SUPFAM" id="SSF56300">
    <property type="entry name" value="Metallo-dependent phosphatases"/>
    <property type="match status" value="1"/>
</dbReference>
<dbReference type="PANTHER" id="PTHR22953">
    <property type="entry name" value="ACID PHOSPHATASE RELATED"/>
    <property type="match status" value="1"/>
</dbReference>
<dbReference type="Proteomes" id="UP000642809">
    <property type="component" value="Unassembled WGS sequence"/>
</dbReference>
<dbReference type="Pfam" id="PF16656">
    <property type="entry name" value="Pur_ac_phosph_N"/>
    <property type="match status" value="1"/>
</dbReference>
<dbReference type="Pfam" id="PF00149">
    <property type="entry name" value="Metallophos"/>
    <property type="match status" value="1"/>
</dbReference>
<gene>
    <name evidence="5" type="ORF">GCM10008106_28040</name>
</gene>
<dbReference type="EMBL" id="BMYF01000018">
    <property type="protein sequence ID" value="GHB45439.1"/>
    <property type="molecule type" value="Genomic_DNA"/>
</dbReference>
<protein>
    <submittedName>
        <fullName evidence="5">Phosphatase</fullName>
    </submittedName>
</protein>
<dbReference type="InterPro" id="IPR029052">
    <property type="entry name" value="Metallo-depent_PP-like"/>
</dbReference>
<dbReference type="PANTHER" id="PTHR22953:SF153">
    <property type="entry name" value="PURPLE ACID PHOSPHATASE"/>
    <property type="match status" value="1"/>
</dbReference>
<evidence type="ECO:0000256" key="1">
    <source>
        <dbReference type="ARBA" id="ARBA00022729"/>
    </source>
</evidence>
<feature type="domain" description="Calcineurin-like phosphoesterase" evidence="3">
    <location>
        <begin position="142"/>
        <end position="328"/>
    </location>
</feature>
<dbReference type="Gene3D" id="3.60.21.10">
    <property type="match status" value="1"/>
</dbReference>
<organism evidence="5 6">
    <name type="scientific">Mongoliitalea lutea</name>
    <dbReference type="NCBI Taxonomy" id="849756"/>
    <lineage>
        <taxon>Bacteria</taxon>
        <taxon>Pseudomonadati</taxon>
        <taxon>Bacteroidota</taxon>
        <taxon>Cytophagia</taxon>
        <taxon>Cytophagales</taxon>
        <taxon>Cyclobacteriaceae</taxon>
        <taxon>Mongoliitalea</taxon>
    </lineage>
</organism>